<evidence type="ECO:0000256" key="1">
    <source>
        <dbReference type="ARBA" id="ARBA00022490"/>
    </source>
</evidence>
<sequence>MAAEKIEKKVSIQNRRARFEYEILDRYTAGIQLLGTEIKSIRQGKVNLSDSYCYFKGDELFVKNMHIAEYSHGNIMNHEPLRERKLLLTRRELHKLRELIKNQGLTIVPLSLFINDRGLAKMDIALVRGKKLYDKRESIKERDQKREMDRLRL</sequence>
<accession>A0A369A628</accession>
<comment type="function">
    <text evidence="3">Required for rescue of stalled ribosomes mediated by trans-translation. Binds to transfer-messenger RNA (tmRNA), required for stable association of tmRNA with ribosomes. tmRNA and SmpB together mimic tRNA shape, replacing the anticodon stem-loop with SmpB. tmRNA is encoded by the ssrA gene; the 2 termini fold to resemble tRNA(Ala) and it encodes a 'tag peptide', a short internal open reading frame. During trans-translation Ala-aminoacylated tmRNA acts like a tRNA, entering the A-site of stalled ribosomes, displacing the stalled mRNA. The ribosome then switches to translate the ORF on the tmRNA; the nascent peptide is terminated with the 'tag peptide' encoded by the tmRNA and targeted for degradation. The ribosome is freed to recommence translation, which seems to be the essential function of trans-translation.</text>
</comment>
<name>A0A369A628_9FLAO</name>
<keyword evidence="1 3" id="KW-0963">Cytoplasm</keyword>
<dbReference type="GO" id="GO:0070929">
    <property type="term" value="P:trans-translation"/>
    <property type="evidence" value="ECO:0007669"/>
    <property type="project" value="UniProtKB-UniRule"/>
</dbReference>
<comment type="similarity">
    <text evidence="3">Belongs to the SmpB family.</text>
</comment>
<dbReference type="CDD" id="cd09294">
    <property type="entry name" value="SmpB"/>
    <property type="match status" value="1"/>
</dbReference>
<evidence type="ECO:0000256" key="3">
    <source>
        <dbReference type="HAMAP-Rule" id="MF_00023"/>
    </source>
</evidence>
<dbReference type="AlphaFoldDB" id="A0A369A628"/>
<dbReference type="HAMAP" id="MF_00023">
    <property type="entry name" value="SmpB"/>
    <property type="match status" value="1"/>
</dbReference>
<evidence type="ECO:0000256" key="2">
    <source>
        <dbReference type="ARBA" id="ARBA00022884"/>
    </source>
</evidence>
<dbReference type="Pfam" id="PF01668">
    <property type="entry name" value="SmpB"/>
    <property type="match status" value="1"/>
</dbReference>
<dbReference type="PANTHER" id="PTHR30308">
    <property type="entry name" value="TMRNA-BINDING COMPONENT OF TRANS-TRANSLATION TAGGING COMPLEX"/>
    <property type="match status" value="1"/>
</dbReference>
<proteinExistence type="inferred from homology"/>
<dbReference type="RefSeq" id="WP_037360792.1">
    <property type="nucleotide sequence ID" value="NZ_BHZF01000001.1"/>
</dbReference>
<dbReference type="NCBIfam" id="NF003843">
    <property type="entry name" value="PRK05422.1"/>
    <property type="match status" value="1"/>
</dbReference>
<dbReference type="GO" id="GO:0003723">
    <property type="term" value="F:RNA binding"/>
    <property type="evidence" value="ECO:0007669"/>
    <property type="project" value="UniProtKB-UniRule"/>
</dbReference>
<gene>
    <name evidence="3" type="primary">smpB</name>
    <name evidence="4" type="ORF">DES35_10172</name>
</gene>
<protein>
    <recommendedName>
        <fullName evidence="3">SsrA-binding protein</fullName>
    </recommendedName>
    <alternativeName>
        <fullName evidence="3">Small protein B</fullName>
    </alternativeName>
</protein>
<comment type="subcellular location">
    <subcellularLocation>
        <location evidence="3">Cytoplasm</location>
    </subcellularLocation>
    <text evidence="3">The tmRNA-SmpB complex associates with stalled 70S ribosomes.</text>
</comment>
<dbReference type="EMBL" id="QPJS01000001">
    <property type="protein sequence ID" value="RCX04802.1"/>
    <property type="molecule type" value="Genomic_DNA"/>
</dbReference>
<evidence type="ECO:0000313" key="4">
    <source>
        <dbReference type="EMBL" id="RCX04802.1"/>
    </source>
</evidence>
<evidence type="ECO:0000313" key="5">
    <source>
        <dbReference type="Proteomes" id="UP000253517"/>
    </source>
</evidence>
<organism evidence="4 5">
    <name type="scientific">Schleiferia thermophila</name>
    <dbReference type="NCBI Taxonomy" id="884107"/>
    <lineage>
        <taxon>Bacteria</taxon>
        <taxon>Pseudomonadati</taxon>
        <taxon>Bacteroidota</taxon>
        <taxon>Flavobacteriia</taxon>
        <taxon>Flavobacteriales</taxon>
        <taxon>Schleiferiaceae</taxon>
        <taxon>Schleiferia</taxon>
    </lineage>
</organism>
<keyword evidence="5" id="KW-1185">Reference proteome</keyword>
<dbReference type="Proteomes" id="UP000253517">
    <property type="component" value="Unassembled WGS sequence"/>
</dbReference>
<dbReference type="PROSITE" id="PS01317">
    <property type="entry name" value="SSRP"/>
    <property type="match status" value="1"/>
</dbReference>
<dbReference type="GO" id="GO:0070930">
    <property type="term" value="P:trans-translation-dependent protein tagging"/>
    <property type="evidence" value="ECO:0007669"/>
    <property type="project" value="TreeGrafter"/>
</dbReference>
<comment type="caution">
    <text evidence="4">The sequence shown here is derived from an EMBL/GenBank/DDBJ whole genome shotgun (WGS) entry which is preliminary data.</text>
</comment>
<keyword evidence="2 3" id="KW-0694">RNA-binding</keyword>
<dbReference type="Gene3D" id="2.40.280.10">
    <property type="match status" value="1"/>
</dbReference>
<dbReference type="PANTHER" id="PTHR30308:SF2">
    <property type="entry name" value="SSRA-BINDING PROTEIN"/>
    <property type="match status" value="1"/>
</dbReference>
<dbReference type="NCBIfam" id="TIGR00086">
    <property type="entry name" value="smpB"/>
    <property type="match status" value="1"/>
</dbReference>
<dbReference type="GO" id="GO:0005829">
    <property type="term" value="C:cytosol"/>
    <property type="evidence" value="ECO:0007669"/>
    <property type="project" value="TreeGrafter"/>
</dbReference>
<dbReference type="InterPro" id="IPR023620">
    <property type="entry name" value="SmpB"/>
</dbReference>
<dbReference type="InterPro" id="IPR020081">
    <property type="entry name" value="SsrA-bd_prot_CS"/>
</dbReference>
<dbReference type="InterPro" id="IPR000037">
    <property type="entry name" value="SsrA-bd_prot"/>
</dbReference>
<reference evidence="4 5" key="1">
    <citation type="submission" date="2018-07" db="EMBL/GenBank/DDBJ databases">
        <title>Genomic Encyclopedia of Type Strains, Phase IV (KMG-IV): sequencing the most valuable type-strain genomes for metagenomic binning, comparative biology and taxonomic classification.</title>
        <authorList>
            <person name="Goeker M."/>
        </authorList>
    </citation>
    <scope>NUCLEOTIDE SEQUENCE [LARGE SCALE GENOMIC DNA]</scope>
    <source>
        <strain evidence="4 5">DSM 21410</strain>
    </source>
</reference>
<dbReference type="SUPFAM" id="SSF74982">
    <property type="entry name" value="Small protein B (SmpB)"/>
    <property type="match status" value="1"/>
</dbReference>